<evidence type="ECO:0000313" key="1">
    <source>
        <dbReference type="EMBL" id="MBW0565832.1"/>
    </source>
</evidence>
<sequence length="129" mass="14458">MGIISLNCLNLPSCLQSQNKYTFLAGIIPSPNQPTMITINNMLRPMIDEIFELNNRITIRTPEYPHGQKVVVKVVTLVGDIFEAHKAEGFKSHSDRKLCSWCGVNASNQQKMKLGCPRIGKKVLEATHH</sequence>
<dbReference type="AlphaFoldDB" id="A0A9Q3JQ93"/>
<evidence type="ECO:0000313" key="2">
    <source>
        <dbReference type="Proteomes" id="UP000765509"/>
    </source>
</evidence>
<protein>
    <submittedName>
        <fullName evidence="1">Uncharacterized protein</fullName>
    </submittedName>
</protein>
<dbReference type="OrthoDB" id="3039677at2759"/>
<keyword evidence="2" id="KW-1185">Reference proteome</keyword>
<gene>
    <name evidence="1" type="ORF">O181_105547</name>
</gene>
<name>A0A9Q3JQ93_9BASI</name>
<proteinExistence type="predicted"/>
<reference evidence="1" key="1">
    <citation type="submission" date="2021-03" db="EMBL/GenBank/DDBJ databases">
        <title>Draft genome sequence of rust myrtle Austropuccinia psidii MF-1, a brazilian biotype.</title>
        <authorList>
            <person name="Quecine M.C."/>
            <person name="Pachon D.M.R."/>
            <person name="Bonatelli M.L."/>
            <person name="Correr F.H."/>
            <person name="Franceschini L.M."/>
            <person name="Leite T.F."/>
            <person name="Margarido G.R.A."/>
            <person name="Almeida C.A."/>
            <person name="Ferrarezi J.A."/>
            <person name="Labate C.A."/>
        </authorList>
    </citation>
    <scope>NUCLEOTIDE SEQUENCE</scope>
    <source>
        <strain evidence="1">MF-1</strain>
    </source>
</reference>
<dbReference type="EMBL" id="AVOT02078064">
    <property type="protein sequence ID" value="MBW0565832.1"/>
    <property type="molecule type" value="Genomic_DNA"/>
</dbReference>
<organism evidence="1 2">
    <name type="scientific">Austropuccinia psidii MF-1</name>
    <dbReference type="NCBI Taxonomy" id="1389203"/>
    <lineage>
        <taxon>Eukaryota</taxon>
        <taxon>Fungi</taxon>
        <taxon>Dikarya</taxon>
        <taxon>Basidiomycota</taxon>
        <taxon>Pucciniomycotina</taxon>
        <taxon>Pucciniomycetes</taxon>
        <taxon>Pucciniales</taxon>
        <taxon>Sphaerophragmiaceae</taxon>
        <taxon>Austropuccinia</taxon>
    </lineage>
</organism>
<dbReference type="Proteomes" id="UP000765509">
    <property type="component" value="Unassembled WGS sequence"/>
</dbReference>
<accession>A0A9Q3JQ93</accession>
<comment type="caution">
    <text evidence="1">The sequence shown here is derived from an EMBL/GenBank/DDBJ whole genome shotgun (WGS) entry which is preliminary data.</text>
</comment>